<dbReference type="KEGG" id="vg:29064585"/>
<evidence type="ECO:0008006" key="3">
    <source>
        <dbReference type="Google" id="ProtNLM"/>
    </source>
</evidence>
<gene>
    <name evidence="1" type="ORF">NR01_0076</name>
</gene>
<accession>A0A162EA65</accession>
<dbReference type="RefSeq" id="YP_009283417.1">
    <property type="nucleotide sequence ID" value="NC_031042.1"/>
</dbReference>
<dbReference type="GeneID" id="29064585"/>
<organism evidence="1 2">
    <name type="scientific">Salmonella phage NR01</name>
    <dbReference type="NCBI Taxonomy" id="1647411"/>
    <lineage>
        <taxon>Viruses</taxon>
        <taxon>Duplodnaviria</taxon>
        <taxon>Heunggongvirae</taxon>
        <taxon>Uroviricota</taxon>
        <taxon>Caudoviricetes</taxon>
        <taxon>Demerecviridae</taxon>
        <taxon>Markadamsvirinae</taxon>
        <taxon>Tequintavirus</taxon>
        <taxon>Tequintavirus NR01</taxon>
    </lineage>
</organism>
<evidence type="ECO:0000313" key="2">
    <source>
        <dbReference type="Proteomes" id="UP000202365"/>
    </source>
</evidence>
<sequence length="162" mass="18262">MDHRTSIAQALVDRISTQMDGSQPDEYFNNLYGNVSRQTYKFEEIREFPYVAVHIGTETGQYLPSGQQWMFLELPILVYDKDTDGDIQSSLEKLVADIKTVIDTGGNLEYTVSKPNGSTFPCEATDMIITSVSTDEGLLAPYGLAEINVTVRYQPPRRSLRR</sequence>
<dbReference type="InterPro" id="IPR056418">
    <property type="entry name" value="Phage_tail_terminator_p142"/>
</dbReference>
<dbReference type="EMBL" id="KR233164">
    <property type="protein sequence ID" value="AKN44415.1"/>
    <property type="molecule type" value="Genomic_DNA"/>
</dbReference>
<dbReference type="Proteomes" id="UP000202365">
    <property type="component" value="Segment"/>
</dbReference>
<name>A0A162EA65_9CAUD</name>
<protein>
    <recommendedName>
        <fullName evidence="3">Tail tube terminator protein</fullName>
    </recommendedName>
</protein>
<dbReference type="OrthoDB" id="10453at10239"/>
<dbReference type="Pfam" id="PF23818">
    <property type="entry name" value="Phage_tail_terminator_7"/>
    <property type="match status" value="1"/>
</dbReference>
<proteinExistence type="predicted"/>
<reference evidence="1 2" key="1">
    <citation type="submission" date="2015-04" db="EMBL/GenBank/DDBJ databases">
        <title>Complete Genome Sequence of S. Typhimurium Bacteriophage NR01.</title>
        <authorList>
            <person name="Lee J.-H."/>
            <person name="Lee H.Y."/>
            <person name="Song N.R."/>
        </authorList>
    </citation>
    <scope>NUCLEOTIDE SEQUENCE [LARGE SCALE GENOMIC DNA]</scope>
</reference>
<keyword evidence="2" id="KW-1185">Reference proteome</keyword>
<evidence type="ECO:0000313" key="1">
    <source>
        <dbReference type="EMBL" id="AKN44415.1"/>
    </source>
</evidence>